<keyword evidence="2" id="KW-1185">Reference proteome</keyword>
<evidence type="ECO:0000313" key="2">
    <source>
        <dbReference type="Proteomes" id="UP000059188"/>
    </source>
</evidence>
<gene>
    <name evidence="1" type="ORF">RSOLAG1IB_09105</name>
</gene>
<accession>A0A0B7FSG0</accession>
<dbReference type="Proteomes" id="UP000059188">
    <property type="component" value="Unassembled WGS sequence"/>
</dbReference>
<reference evidence="1 2" key="1">
    <citation type="submission" date="2014-11" db="EMBL/GenBank/DDBJ databases">
        <authorList>
            <person name="Wibberg Daniel"/>
        </authorList>
    </citation>
    <scope>NUCLEOTIDE SEQUENCE [LARGE SCALE GENOMIC DNA]</scope>
    <source>
        <strain evidence="1">Rhizoctonia solani AG1-IB 7/3/14</strain>
    </source>
</reference>
<dbReference type="AlphaFoldDB" id="A0A0B7FSG0"/>
<name>A0A0B7FSG0_THACB</name>
<protein>
    <submittedName>
        <fullName evidence="1">Uncharacterized protein</fullName>
    </submittedName>
</protein>
<sequence>MAPQLRKLQISSTIIYPEPNGIVASIQPISFPCLRLLEIRDMYLDALEVVLSAVAPGAYETTMYNTCKCFYKVSPEEMEWQGPNALTRVIRGTGIHTLMFACDKTERHQLKSDALNQLLAAVPSVECLLIHNWTFPELYWTALSGTETLGSFPKLRRVEITGSKLFFPEDMKALVENHPIEEMVLGGDIHISQDSHLPQDDSNTWKPIAQAHVLVEWLKAKVPKFEVVDSDHEPSHFDLNGWALS</sequence>
<dbReference type="EMBL" id="LN679137">
    <property type="protein sequence ID" value="CEL59117.1"/>
    <property type="molecule type" value="Genomic_DNA"/>
</dbReference>
<proteinExistence type="predicted"/>
<organism evidence="1 2">
    <name type="scientific">Thanatephorus cucumeris (strain AG1-IB / isolate 7/3/14)</name>
    <name type="common">Lettuce bottom rot fungus</name>
    <name type="synonym">Rhizoctonia solani</name>
    <dbReference type="NCBI Taxonomy" id="1108050"/>
    <lineage>
        <taxon>Eukaryota</taxon>
        <taxon>Fungi</taxon>
        <taxon>Dikarya</taxon>
        <taxon>Basidiomycota</taxon>
        <taxon>Agaricomycotina</taxon>
        <taxon>Agaricomycetes</taxon>
        <taxon>Cantharellales</taxon>
        <taxon>Ceratobasidiaceae</taxon>
        <taxon>Rhizoctonia</taxon>
        <taxon>Rhizoctonia solani AG-1</taxon>
    </lineage>
</organism>
<evidence type="ECO:0000313" key="1">
    <source>
        <dbReference type="EMBL" id="CEL59117.1"/>
    </source>
</evidence>